<evidence type="ECO:0008006" key="4">
    <source>
        <dbReference type="Google" id="ProtNLM"/>
    </source>
</evidence>
<evidence type="ECO:0000313" key="2">
    <source>
        <dbReference type="EMBL" id="OYQ36713.1"/>
    </source>
</evidence>
<name>A0A255Z5A6_9PROT</name>
<evidence type="ECO:0000313" key="3">
    <source>
        <dbReference type="Proteomes" id="UP000216998"/>
    </source>
</evidence>
<dbReference type="InterPro" id="IPR029058">
    <property type="entry name" value="AB_hydrolase_fold"/>
</dbReference>
<protein>
    <recommendedName>
        <fullName evidence="4">DUF3089 domain-containing protein</fullName>
    </recommendedName>
</protein>
<gene>
    <name evidence="2" type="ORF">CHU95_03725</name>
</gene>
<keyword evidence="1" id="KW-0472">Membrane</keyword>
<dbReference type="EMBL" id="NOXU01000021">
    <property type="protein sequence ID" value="OYQ36713.1"/>
    <property type="molecule type" value="Genomic_DNA"/>
</dbReference>
<dbReference type="AlphaFoldDB" id="A0A255Z5A6"/>
<dbReference type="Pfam" id="PF11288">
    <property type="entry name" value="DUF3089"/>
    <property type="match status" value="1"/>
</dbReference>
<accession>A0A255Z5A6</accession>
<organism evidence="2 3">
    <name type="scientific">Niveispirillum lacus</name>
    <dbReference type="NCBI Taxonomy" id="1981099"/>
    <lineage>
        <taxon>Bacteria</taxon>
        <taxon>Pseudomonadati</taxon>
        <taxon>Pseudomonadota</taxon>
        <taxon>Alphaproteobacteria</taxon>
        <taxon>Rhodospirillales</taxon>
        <taxon>Azospirillaceae</taxon>
        <taxon>Niveispirillum</taxon>
    </lineage>
</organism>
<dbReference type="InterPro" id="IPR021440">
    <property type="entry name" value="DUF3089"/>
</dbReference>
<reference evidence="2 3" key="1">
    <citation type="submission" date="2017-07" db="EMBL/GenBank/DDBJ databases">
        <title>Niveispirillum cyanobacteriorum sp. nov., isolated from cyanobacterial aggregates in a eutrophic lake.</title>
        <authorList>
            <person name="Cai H."/>
        </authorList>
    </citation>
    <scope>NUCLEOTIDE SEQUENCE [LARGE SCALE GENOMIC DNA]</scope>
    <source>
        <strain evidence="3">TH1-14</strain>
    </source>
</reference>
<comment type="caution">
    <text evidence="2">The sequence shown here is derived from an EMBL/GenBank/DDBJ whole genome shotgun (WGS) entry which is preliminary data.</text>
</comment>
<keyword evidence="3" id="KW-1185">Reference proteome</keyword>
<sequence length="502" mass="55191">MTLKPCSTRRLAAFRPESPAPIITTSDFSSANATPGSRVRAAEVAKKCRLVTITLHPVLMQQLLLNPKPVTPIRGGLRTCCFYGLFCCRHDGRRLYGQNDCLPRLSTGWTAAMVYARSVPPWRYRRFISKLETNMRSRLCLFAFTVLVTTTSSIAFGADPTPASFAMQTPPPAPDYAKAESWAARADAPGMSVIVPAGAAPGRLGTDIDVFYVHPTTFRSTVRWNQDIADTQTNAWTDESVVMRQGGVFNACCHIYAPRYRQASTLALTAMDGDGARAFDLAYSDVERAFDHYLKHDNNRRPFILAGHSQGARHLQDLLERRIDGTPLVKQMVAAYIVGVNLSEGDFGKTFKTITICNKPDSINCVVAWNASLPEFNIAMVNRFAEKRYVDRYGDDPGKRILCVNPVTFDIDQPQSSAEQAKGSVTGTPGNAPMKPLLAKSVSARCNNGTLTVQPSADLGLSPLPGGSMHYHDYGLFYADIRANAADRVQAFLQRNAPRELQ</sequence>
<dbReference type="SUPFAM" id="SSF53474">
    <property type="entry name" value="alpha/beta-Hydrolases"/>
    <property type="match status" value="1"/>
</dbReference>
<keyword evidence="1" id="KW-0812">Transmembrane</keyword>
<dbReference type="Proteomes" id="UP000216998">
    <property type="component" value="Unassembled WGS sequence"/>
</dbReference>
<dbReference type="OrthoDB" id="9794645at2"/>
<evidence type="ECO:0000256" key="1">
    <source>
        <dbReference type="SAM" id="Phobius"/>
    </source>
</evidence>
<proteinExistence type="predicted"/>
<keyword evidence="1" id="KW-1133">Transmembrane helix</keyword>
<feature type="transmembrane region" description="Helical" evidence="1">
    <location>
        <begin position="139"/>
        <end position="158"/>
    </location>
</feature>